<feature type="domain" description="MGS-like" evidence="12">
    <location>
        <begin position="18"/>
        <end position="167"/>
    </location>
</feature>
<dbReference type="CDD" id="cd01421">
    <property type="entry name" value="IMPCH"/>
    <property type="match status" value="1"/>
</dbReference>
<proteinExistence type="inferred from homology"/>
<comment type="catalytic activity">
    <reaction evidence="9 10">
        <text>IMP + H2O = 5-formamido-1-(5-phospho-D-ribosyl)imidazole-4-carboxamide</text>
        <dbReference type="Rhea" id="RHEA:18445"/>
        <dbReference type="ChEBI" id="CHEBI:15377"/>
        <dbReference type="ChEBI" id="CHEBI:58053"/>
        <dbReference type="ChEBI" id="CHEBI:58467"/>
        <dbReference type="EC" id="3.5.4.10"/>
    </reaction>
</comment>
<dbReference type="UniPathway" id="UPA00074">
    <property type="reaction ID" value="UER00133"/>
</dbReference>
<keyword evidence="6 10" id="KW-0378">Hydrolase</keyword>
<evidence type="ECO:0000256" key="9">
    <source>
        <dbReference type="ARBA" id="ARBA00050687"/>
    </source>
</evidence>
<reference evidence="13 14" key="1">
    <citation type="submission" date="2017-09" db="EMBL/GenBank/DDBJ databases">
        <title>Depth-based differentiation of microbial function through sediment-hosted aquifers and enrichment of novel symbionts in the deep terrestrial subsurface.</title>
        <authorList>
            <person name="Probst A.J."/>
            <person name="Ladd B."/>
            <person name="Jarett J.K."/>
            <person name="Geller-Mcgrath D.E."/>
            <person name="Sieber C.M."/>
            <person name="Emerson J.B."/>
            <person name="Anantharaman K."/>
            <person name="Thomas B.C."/>
            <person name="Malmstrom R."/>
            <person name="Stieglmeier M."/>
            <person name="Klingl A."/>
            <person name="Woyke T."/>
            <person name="Ryan C.M."/>
            <person name="Banfield J.F."/>
        </authorList>
    </citation>
    <scope>NUCLEOTIDE SEQUENCE [LARGE SCALE GENOMIC DNA]</scope>
    <source>
        <strain evidence="13">CG08_land_8_20_14_0_20_45_16</strain>
    </source>
</reference>
<dbReference type="InterPro" id="IPR016193">
    <property type="entry name" value="Cytidine_deaminase-like"/>
</dbReference>
<dbReference type="InterPro" id="IPR011607">
    <property type="entry name" value="MGS-like_dom"/>
</dbReference>
<comment type="pathway">
    <text evidence="2 10">Purine metabolism; IMP biosynthesis via de novo pathway; 5-formamido-1-(5-phospho-D-ribosyl)imidazole-4-carboxamide from 5-amino-1-(5-phospho-D-ribosyl)imidazole-4-carboxamide (10-formyl THF route): step 1/1.</text>
</comment>
<dbReference type="SMART" id="SM00851">
    <property type="entry name" value="MGS"/>
    <property type="match status" value="1"/>
</dbReference>
<dbReference type="GO" id="GO:0006189">
    <property type="term" value="P:'de novo' IMP biosynthetic process"/>
    <property type="evidence" value="ECO:0007669"/>
    <property type="project" value="UniProtKB-UniRule"/>
</dbReference>
<dbReference type="NCBIfam" id="TIGR00355">
    <property type="entry name" value="purH"/>
    <property type="match status" value="1"/>
</dbReference>
<evidence type="ECO:0000256" key="2">
    <source>
        <dbReference type="ARBA" id="ARBA00004954"/>
    </source>
</evidence>
<evidence type="ECO:0000256" key="1">
    <source>
        <dbReference type="ARBA" id="ARBA00004844"/>
    </source>
</evidence>
<dbReference type="PIRSF" id="PIRSF000414">
    <property type="entry name" value="AICARFT_IMPCHas"/>
    <property type="match status" value="1"/>
</dbReference>
<dbReference type="FunFam" id="3.40.50.1380:FF:000001">
    <property type="entry name" value="Bifunctional purine biosynthesis protein PurH"/>
    <property type="match status" value="1"/>
</dbReference>
<dbReference type="FunFam" id="3.40.140.20:FF:000001">
    <property type="entry name" value="Bifunctional purine biosynthesis protein PurH"/>
    <property type="match status" value="1"/>
</dbReference>
<feature type="region of interest" description="Disordered" evidence="11">
    <location>
        <begin position="1"/>
        <end position="21"/>
    </location>
</feature>
<dbReference type="EMBL" id="PEYM01000002">
    <property type="protein sequence ID" value="PIS31778.1"/>
    <property type="molecule type" value="Genomic_DNA"/>
</dbReference>
<accession>A0A2H0Y1W8</accession>
<comment type="caution">
    <text evidence="13">The sequence shown here is derived from an EMBL/GenBank/DDBJ whole genome shotgun (WGS) entry which is preliminary data.</text>
</comment>
<dbReference type="GO" id="GO:0004643">
    <property type="term" value="F:phosphoribosylaminoimidazolecarboxamide formyltransferase activity"/>
    <property type="evidence" value="ECO:0007669"/>
    <property type="project" value="UniProtKB-UniRule"/>
</dbReference>
<gene>
    <name evidence="10 13" type="primary">purH</name>
    <name evidence="13" type="ORF">COT42_00085</name>
</gene>
<sequence>MAKKKTQNSKFKTQKLKSKIQKSKPYALLSVSDKSGLDKFAKGLKELGFEIVSSGGTADFLTKAKIKVTKVQKLTKYPHMLDGRVKTLHPVIHGAILADQTNPKHLKELAKYKINPFRIVVCNLYPFEKVISKADFTHEEAIENIDIGGPCMVRAAAKNHKSVAIIVDPADYSLVLDELKNNQGKIPPGMRESLAKKAFEYTRYYDSVIVKYLYSRGVAEETLPAQVELQLEKIQDLRYGENPHQKAALYREVKIGSWAMGSQVTRAKQLGGKELSFNNYVDMDAAWSAANAFADPTIAIIKHTNPCGLASDESLVEAYKKAYAGDPVSAFGGIVAANRRIDEETAIEIAKLFVEVVIAPGYTPKALMVLKGKNNLRIMEMGEGSINKPFTGLDIKRISGGLLLQEPDLAQLGLGEIKVVTTKEPTLEQMEDLFFAWNVAKYVKSNTIVIANNKQAIGIGAGQMSRIEAAGLAIQRSRTAVKGAVLASDAFFPFPDVVEFAGKHGISAIIQPGGSKKDQDSIDKANELGIAMVFTGRRHFRH</sequence>
<evidence type="ECO:0000313" key="13">
    <source>
        <dbReference type="EMBL" id="PIS31778.1"/>
    </source>
</evidence>
<evidence type="ECO:0000256" key="10">
    <source>
        <dbReference type="HAMAP-Rule" id="MF_00139"/>
    </source>
</evidence>
<evidence type="ECO:0000256" key="8">
    <source>
        <dbReference type="ARBA" id="ARBA00050488"/>
    </source>
</evidence>
<dbReference type="PROSITE" id="PS51855">
    <property type="entry name" value="MGS"/>
    <property type="match status" value="1"/>
</dbReference>
<dbReference type="HAMAP" id="MF_00139">
    <property type="entry name" value="PurH"/>
    <property type="match status" value="1"/>
</dbReference>
<keyword evidence="7 10" id="KW-0511">Multifunctional enzyme</keyword>
<dbReference type="Pfam" id="PF01808">
    <property type="entry name" value="AICARFT_IMPCHas"/>
    <property type="match status" value="1"/>
</dbReference>
<dbReference type="PANTHER" id="PTHR11692:SF0">
    <property type="entry name" value="BIFUNCTIONAL PURINE BIOSYNTHESIS PROTEIN ATIC"/>
    <property type="match status" value="1"/>
</dbReference>
<dbReference type="EC" id="2.1.2.3" evidence="10"/>
<evidence type="ECO:0000256" key="11">
    <source>
        <dbReference type="SAM" id="MobiDB-lite"/>
    </source>
</evidence>
<protein>
    <recommendedName>
        <fullName evidence="10">Bifunctional purine biosynthesis protein PurH</fullName>
    </recommendedName>
    <domain>
        <recommendedName>
            <fullName evidence="10">Phosphoribosylaminoimidazolecarboxamide formyltransferase</fullName>
            <ecNumber evidence="10">2.1.2.3</ecNumber>
        </recommendedName>
        <alternativeName>
            <fullName evidence="10">AICAR transformylase</fullName>
        </alternativeName>
    </domain>
    <domain>
        <recommendedName>
            <fullName evidence="10">IMP cyclohydrolase</fullName>
            <ecNumber evidence="10">3.5.4.10</ecNumber>
        </recommendedName>
        <alternativeName>
            <fullName evidence="10">ATIC</fullName>
        </alternativeName>
        <alternativeName>
            <fullName evidence="10">IMP synthase</fullName>
        </alternativeName>
        <alternativeName>
            <fullName evidence="10">Inosinicase</fullName>
        </alternativeName>
    </domain>
</protein>
<dbReference type="GO" id="GO:0005829">
    <property type="term" value="C:cytosol"/>
    <property type="evidence" value="ECO:0007669"/>
    <property type="project" value="TreeGrafter"/>
</dbReference>
<organism evidence="13 14">
    <name type="scientific">Candidatus Saganbacteria bacterium CG08_land_8_20_14_0_20_45_16</name>
    <dbReference type="NCBI Taxonomy" id="2014293"/>
    <lineage>
        <taxon>Bacteria</taxon>
        <taxon>Bacillati</taxon>
        <taxon>Saganbacteria</taxon>
    </lineage>
</organism>
<dbReference type="GO" id="GO:0003937">
    <property type="term" value="F:IMP cyclohydrolase activity"/>
    <property type="evidence" value="ECO:0007669"/>
    <property type="project" value="UniProtKB-UniRule"/>
</dbReference>
<dbReference type="NCBIfam" id="NF002049">
    <property type="entry name" value="PRK00881.1"/>
    <property type="match status" value="1"/>
</dbReference>
<comment type="catalytic activity">
    <reaction evidence="8 10">
        <text>(6R)-10-formyltetrahydrofolate + 5-amino-1-(5-phospho-beta-D-ribosyl)imidazole-4-carboxamide = 5-formamido-1-(5-phospho-D-ribosyl)imidazole-4-carboxamide + (6S)-5,6,7,8-tetrahydrofolate</text>
        <dbReference type="Rhea" id="RHEA:22192"/>
        <dbReference type="ChEBI" id="CHEBI:57453"/>
        <dbReference type="ChEBI" id="CHEBI:58467"/>
        <dbReference type="ChEBI" id="CHEBI:58475"/>
        <dbReference type="ChEBI" id="CHEBI:195366"/>
        <dbReference type="EC" id="2.1.2.3"/>
    </reaction>
</comment>
<comment type="pathway">
    <text evidence="1 10">Purine metabolism; IMP biosynthesis via de novo pathway; IMP from 5-formamido-1-(5-phospho-D-ribosyl)imidazole-4-carboxamide: step 1/1.</text>
</comment>
<evidence type="ECO:0000259" key="12">
    <source>
        <dbReference type="PROSITE" id="PS51855"/>
    </source>
</evidence>
<evidence type="ECO:0000256" key="7">
    <source>
        <dbReference type="ARBA" id="ARBA00023268"/>
    </source>
</evidence>
<comment type="domain">
    <text evidence="10">The IMP cyclohydrolase activity resides in the N-terminal region.</text>
</comment>
<evidence type="ECO:0000256" key="6">
    <source>
        <dbReference type="ARBA" id="ARBA00022801"/>
    </source>
</evidence>
<dbReference type="InterPro" id="IPR036914">
    <property type="entry name" value="MGS-like_dom_sf"/>
</dbReference>
<dbReference type="EC" id="3.5.4.10" evidence="10"/>
<dbReference type="AlphaFoldDB" id="A0A2H0Y1W8"/>
<dbReference type="SUPFAM" id="SSF53927">
    <property type="entry name" value="Cytidine deaminase-like"/>
    <property type="match status" value="1"/>
</dbReference>
<evidence type="ECO:0000256" key="3">
    <source>
        <dbReference type="ARBA" id="ARBA00007667"/>
    </source>
</evidence>
<dbReference type="FunFam" id="3.40.140.20:FF:000002">
    <property type="entry name" value="Bifunctional purine biosynthesis protein PurH"/>
    <property type="match status" value="1"/>
</dbReference>
<evidence type="ECO:0000256" key="4">
    <source>
        <dbReference type="ARBA" id="ARBA00022679"/>
    </source>
</evidence>
<evidence type="ECO:0000313" key="14">
    <source>
        <dbReference type="Proteomes" id="UP000231343"/>
    </source>
</evidence>
<dbReference type="Proteomes" id="UP000231343">
    <property type="component" value="Unassembled WGS sequence"/>
</dbReference>
<dbReference type="Pfam" id="PF02142">
    <property type="entry name" value="MGS"/>
    <property type="match status" value="1"/>
</dbReference>
<keyword evidence="4 10" id="KW-0808">Transferase</keyword>
<comment type="similarity">
    <text evidence="3 10">Belongs to the PurH family.</text>
</comment>
<dbReference type="SUPFAM" id="SSF52335">
    <property type="entry name" value="Methylglyoxal synthase-like"/>
    <property type="match status" value="1"/>
</dbReference>
<dbReference type="InterPro" id="IPR002695">
    <property type="entry name" value="PurH-like"/>
</dbReference>
<evidence type="ECO:0000256" key="5">
    <source>
        <dbReference type="ARBA" id="ARBA00022755"/>
    </source>
</evidence>
<dbReference type="Gene3D" id="3.40.140.20">
    <property type="match status" value="2"/>
</dbReference>
<dbReference type="InterPro" id="IPR024051">
    <property type="entry name" value="AICAR_Tfase_dup_dom_sf"/>
</dbReference>
<dbReference type="SMART" id="SM00798">
    <property type="entry name" value="AICARFT_IMPCHas"/>
    <property type="match status" value="1"/>
</dbReference>
<name>A0A2H0Y1W8_UNCSA</name>
<dbReference type="Gene3D" id="3.40.50.1380">
    <property type="entry name" value="Methylglyoxal synthase-like domain"/>
    <property type="match status" value="1"/>
</dbReference>
<keyword evidence="5 10" id="KW-0658">Purine biosynthesis</keyword>
<dbReference type="PANTHER" id="PTHR11692">
    <property type="entry name" value="BIFUNCTIONAL PURINE BIOSYNTHESIS PROTEIN PURH"/>
    <property type="match status" value="1"/>
</dbReference>